<dbReference type="GO" id="GO:0016491">
    <property type="term" value="F:oxidoreductase activity"/>
    <property type="evidence" value="ECO:0007669"/>
    <property type="project" value="UniProtKB-KW"/>
</dbReference>
<evidence type="ECO:0000313" key="6">
    <source>
        <dbReference type="Proteomes" id="UP000654370"/>
    </source>
</evidence>
<dbReference type="InterPro" id="IPR002347">
    <property type="entry name" value="SDR_fam"/>
</dbReference>
<protein>
    <submittedName>
        <fullName evidence="5">Uncharacterized protein</fullName>
    </submittedName>
</protein>
<dbReference type="CDD" id="cd05233">
    <property type="entry name" value="SDR_c"/>
    <property type="match status" value="1"/>
</dbReference>
<dbReference type="PANTHER" id="PTHR43639:SF1">
    <property type="entry name" value="SHORT-CHAIN DEHYDROGENASE_REDUCTASE FAMILY PROTEIN"/>
    <property type="match status" value="1"/>
</dbReference>
<evidence type="ECO:0000256" key="4">
    <source>
        <dbReference type="RuleBase" id="RU000363"/>
    </source>
</evidence>
<dbReference type="InterPro" id="IPR020904">
    <property type="entry name" value="Sc_DH/Rdtase_CS"/>
</dbReference>
<dbReference type="PROSITE" id="PS00061">
    <property type="entry name" value="ADH_SHORT"/>
    <property type="match status" value="1"/>
</dbReference>
<dbReference type="PANTHER" id="PTHR43639">
    <property type="entry name" value="OXIDOREDUCTASE, SHORT-CHAIN DEHYDROGENASE/REDUCTASE FAMILY (AFU_ORTHOLOGUE AFUA_5G02870)"/>
    <property type="match status" value="1"/>
</dbReference>
<name>A0A8H7PCJ3_MORIS</name>
<dbReference type="PRINTS" id="PR00080">
    <property type="entry name" value="SDRFAMILY"/>
</dbReference>
<comment type="similarity">
    <text evidence="1 4">Belongs to the short-chain dehydrogenases/reductases (SDR) family.</text>
</comment>
<dbReference type="OrthoDB" id="47007at2759"/>
<accession>A0A8H7PCJ3</accession>
<evidence type="ECO:0000313" key="5">
    <source>
        <dbReference type="EMBL" id="KAG2171371.1"/>
    </source>
</evidence>
<dbReference type="InterPro" id="IPR036291">
    <property type="entry name" value="NAD(P)-bd_dom_sf"/>
</dbReference>
<evidence type="ECO:0000256" key="2">
    <source>
        <dbReference type="ARBA" id="ARBA00022857"/>
    </source>
</evidence>
<proteinExistence type="inferred from homology"/>
<keyword evidence="3" id="KW-0560">Oxidoreductase</keyword>
<gene>
    <name evidence="5" type="ORF">INT43_009032</name>
</gene>
<organism evidence="5 6">
    <name type="scientific">Mortierella isabellina</name>
    <name type="common">Filamentous fungus</name>
    <name type="synonym">Umbelopsis isabellina</name>
    <dbReference type="NCBI Taxonomy" id="91625"/>
    <lineage>
        <taxon>Eukaryota</taxon>
        <taxon>Fungi</taxon>
        <taxon>Fungi incertae sedis</taxon>
        <taxon>Mucoromycota</taxon>
        <taxon>Mucoromycotina</taxon>
        <taxon>Umbelopsidomycetes</taxon>
        <taxon>Umbelopsidales</taxon>
        <taxon>Umbelopsidaceae</taxon>
        <taxon>Umbelopsis</taxon>
    </lineage>
</organism>
<dbReference type="PRINTS" id="PR00081">
    <property type="entry name" value="GDHRDH"/>
</dbReference>
<reference evidence="5" key="1">
    <citation type="submission" date="2020-12" db="EMBL/GenBank/DDBJ databases">
        <title>Metabolic potential, ecology and presence of endohyphal bacteria is reflected in genomic diversity of Mucoromycotina.</title>
        <authorList>
            <person name="Muszewska A."/>
            <person name="Okrasinska A."/>
            <person name="Steczkiewicz K."/>
            <person name="Drgas O."/>
            <person name="Orlowska M."/>
            <person name="Perlinska-Lenart U."/>
            <person name="Aleksandrzak-Piekarczyk T."/>
            <person name="Szatraj K."/>
            <person name="Zielenkiewicz U."/>
            <person name="Pilsyk S."/>
            <person name="Malc E."/>
            <person name="Mieczkowski P."/>
            <person name="Kruszewska J.S."/>
            <person name="Biernat P."/>
            <person name="Pawlowska J."/>
        </authorList>
    </citation>
    <scope>NUCLEOTIDE SEQUENCE</scope>
    <source>
        <strain evidence="5">WA0000067209</strain>
    </source>
</reference>
<evidence type="ECO:0000256" key="1">
    <source>
        <dbReference type="ARBA" id="ARBA00006484"/>
    </source>
</evidence>
<evidence type="ECO:0000256" key="3">
    <source>
        <dbReference type="ARBA" id="ARBA00023002"/>
    </source>
</evidence>
<dbReference type="SUPFAM" id="SSF51735">
    <property type="entry name" value="NAD(P)-binding Rossmann-fold domains"/>
    <property type="match status" value="1"/>
</dbReference>
<dbReference type="FunFam" id="3.40.50.720:FF:000084">
    <property type="entry name" value="Short-chain dehydrogenase reductase"/>
    <property type="match status" value="1"/>
</dbReference>
<keyword evidence="2" id="KW-0521">NADP</keyword>
<dbReference type="AlphaFoldDB" id="A0A8H7PCJ3"/>
<dbReference type="EMBL" id="JAEPQZ010000021">
    <property type="protein sequence ID" value="KAG2171371.1"/>
    <property type="molecule type" value="Genomic_DNA"/>
</dbReference>
<dbReference type="Proteomes" id="UP000654370">
    <property type="component" value="Unassembled WGS sequence"/>
</dbReference>
<sequence>MSIELRGKAALVTGGGTGLGAAVCELYAQEGMNVAIGYSRSSNEAEALAKRLSEEYGIRAVTVQGHVGKAATAEKIVDDAYELLGGLDVLVNNAGTTAFCPFDDLDGVTEEDFDNIMAVNAKSVFFTSRAAKKYFLQNRDGGSIINTTSVAATRFAGSSMPYCASKAAMSHLTRCLAKTLGKDNIRVNGVAPGFLETRWQNGREKDAEASKAAAALQATTSIEDCARAYVLYAKNRSITGDIITIDAGLTIGTTVQH</sequence>
<dbReference type="Gene3D" id="3.40.50.720">
    <property type="entry name" value="NAD(P)-binding Rossmann-like Domain"/>
    <property type="match status" value="1"/>
</dbReference>
<comment type="caution">
    <text evidence="5">The sequence shown here is derived from an EMBL/GenBank/DDBJ whole genome shotgun (WGS) entry which is preliminary data.</text>
</comment>
<dbReference type="Pfam" id="PF00106">
    <property type="entry name" value="adh_short"/>
    <property type="match status" value="1"/>
</dbReference>
<keyword evidence="6" id="KW-1185">Reference proteome</keyword>